<organism evidence="2 3">
    <name type="scientific">Bicyclus anynana</name>
    <name type="common">Squinting bush brown butterfly</name>
    <dbReference type="NCBI Taxonomy" id="110368"/>
    <lineage>
        <taxon>Eukaryota</taxon>
        <taxon>Metazoa</taxon>
        <taxon>Ecdysozoa</taxon>
        <taxon>Arthropoda</taxon>
        <taxon>Hexapoda</taxon>
        <taxon>Insecta</taxon>
        <taxon>Pterygota</taxon>
        <taxon>Neoptera</taxon>
        <taxon>Endopterygota</taxon>
        <taxon>Lepidoptera</taxon>
        <taxon>Glossata</taxon>
        <taxon>Ditrysia</taxon>
        <taxon>Papilionoidea</taxon>
        <taxon>Nymphalidae</taxon>
        <taxon>Satyrinae</taxon>
        <taxon>Satyrini</taxon>
        <taxon>Mycalesina</taxon>
        <taxon>Bicyclus</taxon>
    </lineage>
</organism>
<evidence type="ECO:0000313" key="2">
    <source>
        <dbReference type="Proteomes" id="UP001652582"/>
    </source>
</evidence>
<evidence type="ECO:0000256" key="1">
    <source>
        <dbReference type="SAM" id="Phobius"/>
    </source>
</evidence>
<keyword evidence="2" id="KW-1185">Reference proteome</keyword>
<name>A0A6J1NQH0_BICAN</name>
<protein>
    <submittedName>
        <fullName evidence="3">Uncharacterized protein LOC112054406</fullName>
    </submittedName>
</protein>
<dbReference type="AlphaFoldDB" id="A0A6J1NQH0"/>
<dbReference type="GeneID" id="112054406"/>
<proteinExistence type="predicted"/>
<dbReference type="PANTHER" id="PTHR36694">
    <property type="entry name" value="PASIFLORA 1, ISOFORM A-RELATED"/>
    <property type="match status" value="1"/>
</dbReference>
<keyword evidence="1" id="KW-0812">Transmembrane</keyword>
<keyword evidence="1" id="KW-1133">Transmembrane helix</keyword>
<reference evidence="3" key="1">
    <citation type="submission" date="2025-08" db="UniProtKB">
        <authorList>
            <consortium name="RefSeq"/>
        </authorList>
    </citation>
    <scope>IDENTIFICATION</scope>
</reference>
<dbReference type="OrthoDB" id="2354286at2759"/>
<sequence>MGEKLDRDITVTKSEAFSQQAKMVDHGARPRPRLVLEQCCYCCIPLRIGSLILAYLFLVGDIVNIILSITGFYSLVSILLTVPENYKSFVLKYTIIGGIDMVANLIELPFVVLLLIGLHKEKSKYVGVFLVFLVVITVLTLVQRIVSLSLSTPSVAHILWIFVALVHIAFNVYYIVVLRSHYLNMVEDAKNLPPPSAQQA</sequence>
<keyword evidence="1" id="KW-0472">Membrane</keyword>
<dbReference type="KEGG" id="bany:112054406"/>
<feature type="transmembrane region" description="Helical" evidence="1">
    <location>
        <begin position="125"/>
        <end position="146"/>
    </location>
</feature>
<dbReference type="PANTHER" id="PTHR36694:SF11">
    <property type="entry name" value="LP21121P-RELATED"/>
    <property type="match status" value="1"/>
</dbReference>
<feature type="transmembrane region" description="Helical" evidence="1">
    <location>
        <begin position="52"/>
        <end position="75"/>
    </location>
</feature>
<dbReference type="Proteomes" id="UP001652582">
    <property type="component" value="Chromosome 16"/>
</dbReference>
<dbReference type="RefSeq" id="XP_023949950.2">
    <property type="nucleotide sequence ID" value="XM_024094182.2"/>
</dbReference>
<evidence type="ECO:0000313" key="3">
    <source>
        <dbReference type="RefSeq" id="XP_023949950.2"/>
    </source>
</evidence>
<accession>A0A6J1NQH0</accession>
<feature type="transmembrane region" description="Helical" evidence="1">
    <location>
        <begin position="95"/>
        <end position="118"/>
    </location>
</feature>
<feature type="transmembrane region" description="Helical" evidence="1">
    <location>
        <begin position="158"/>
        <end position="176"/>
    </location>
</feature>
<gene>
    <name evidence="3" type="primary">LOC112054406</name>
</gene>